<dbReference type="Gene3D" id="3.20.20.210">
    <property type="match status" value="1"/>
</dbReference>
<dbReference type="InterPro" id="IPR052024">
    <property type="entry name" value="Methanogen_methyltrans"/>
</dbReference>
<dbReference type="GO" id="GO:0004853">
    <property type="term" value="F:uroporphyrinogen decarboxylase activity"/>
    <property type="evidence" value="ECO:0007669"/>
    <property type="project" value="InterPro"/>
</dbReference>
<evidence type="ECO:0000259" key="1">
    <source>
        <dbReference type="Pfam" id="PF01208"/>
    </source>
</evidence>
<dbReference type="AlphaFoldDB" id="A0A1H8JV20"/>
<dbReference type="EMBL" id="FODF01000018">
    <property type="protein sequence ID" value="SEN84539.1"/>
    <property type="molecule type" value="Genomic_DNA"/>
</dbReference>
<feature type="domain" description="Uroporphyrinogen decarboxylase (URO-D)" evidence="1">
    <location>
        <begin position="58"/>
        <end position="261"/>
    </location>
</feature>
<dbReference type="Pfam" id="PF01208">
    <property type="entry name" value="URO-D"/>
    <property type="match status" value="1"/>
</dbReference>
<dbReference type="PANTHER" id="PTHR47099:SF1">
    <property type="entry name" value="METHYLCOBAMIDE:COM METHYLTRANSFERASE MTBA"/>
    <property type="match status" value="1"/>
</dbReference>
<gene>
    <name evidence="2" type="ORF">SAMN05216454_1185</name>
</gene>
<evidence type="ECO:0000313" key="3">
    <source>
        <dbReference type="Proteomes" id="UP000199512"/>
    </source>
</evidence>
<evidence type="ECO:0000313" key="2">
    <source>
        <dbReference type="EMBL" id="SEN84539.1"/>
    </source>
</evidence>
<protein>
    <submittedName>
        <fullName evidence="2">Uroporphyrinogen decarboxylase (URO-D)</fullName>
    </submittedName>
</protein>
<sequence length="303" mass="34859">MNSKKIRDYKCFVNNDEISLGEVISSNKKRYTDAYIKSEPMSRLSEDYKNIKSNIYCILPFSNTIEAEAIGADIKYGIEDIFGPRARKNICDTMDSILQLEDINFQEGTAKEVLSAIKILKSKGEKVILEISGPFIIMDFLIDSKKVYKSLRKKDDIGFKVFDKFKRNILNYAKEAIKAGVDVISYADSSAGVTILGPRLVENSYNMFTRDFLIELEKLAKKEKVLIHLCPKIAQIIIAMENKDFKEVDLNSEKPLSYEEAIFQIENRIKYEEMSVFMGQMCINMRKTKMYSGKIKMIELLEE</sequence>
<dbReference type="Proteomes" id="UP000199512">
    <property type="component" value="Unassembled WGS sequence"/>
</dbReference>
<proteinExistence type="predicted"/>
<dbReference type="PANTHER" id="PTHR47099">
    <property type="entry name" value="METHYLCOBAMIDE:COM METHYLTRANSFERASE MTBA"/>
    <property type="match status" value="1"/>
</dbReference>
<dbReference type="RefSeq" id="WP_091976002.1">
    <property type="nucleotide sequence ID" value="NZ_CAUWDX010000005.1"/>
</dbReference>
<dbReference type="InterPro" id="IPR000257">
    <property type="entry name" value="Uroporphyrinogen_deCOase"/>
</dbReference>
<keyword evidence="3" id="KW-1185">Reference proteome</keyword>
<dbReference type="OrthoDB" id="2135496at2"/>
<dbReference type="GO" id="GO:0006779">
    <property type="term" value="P:porphyrin-containing compound biosynthetic process"/>
    <property type="evidence" value="ECO:0007669"/>
    <property type="project" value="InterPro"/>
</dbReference>
<dbReference type="InterPro" id="IPR038071">
    <property type="entry name" value="UROD/MetE-like_sf"/>
</dbReference>
<name>A0A1H8JV20_9FIRM</name>
<dbReference type="SUPFAM" id="SSF51726">
    <property type="entry name" value="UROD/MetE-like"/>
    <property type="match status" value="1"/>
</dbReference>
<reference evidence="2 3" key="1">
    <citation type="submission" date="2016-10" db="EMBL/GenBank/DDBJ databases">
        <authorList>
            <person name="de Groot N.N."/>
        </authorList>
    </citation>
    <scope>NUCLEOTIDE SEQUENCE [LARGE SCALE GENOMIC DNA]</scope>
    <source>
        <strain evidence="2 3">Calf135</strain>
    </source>
</reference>
<organism evidence="2 3">
    <name type="scientific">Peptostreptococcus russellii</name>
    <dbReference type="NCBI Taxonomy" id="215200"/>
    <lineage>
        <taxon>Bacteria</taxon>
        <taxon>Bacillati</taxon>
        <taxon>Bacillota</taxon>
        <taxon>Clostridia</taxon>
        <taxon>Peptostreptococcales</taxon>
        <taxon>Peptostreptococcaceae</taxon>
        <taxon>Peptostreptococcus</taxon>
    </lineage>
</organism>
<accession>A0A1H8JV20</accession>
<dbReference type="STRING" id="215200.SAMN05216454_1185"/>